<dbReference type="Proteomes" id="UP000799440">
    <property type="component" value="Unassembled WGS sequence"/>
</dbReference>
<accession>A0A6A6V7V1</accession>
<keyword evidence="2" id="KW-1185">Reference proteome</keyword>
<protein>
    <submittedName>
        <fullName evidence="1">Uncharacterized protein</fullName>
    </submittedName>
</protein>
<organism evidence="1 2">
    <name type="scientific">Sporormia fimetaria CBS 119925</name>
    <dbReference type="NCBI Taxonomy" id="1340428"/>
    <lineage>
        <taxon>Eukaryota</taxon>
        <taxon>Fungi</taxon>
        <taxon>Dikarya</taxon>
        <taxon>Ascomycota</taxon>
        <taxon>Pezizomycotina</taxon>
        <taxon>Dothideomycetes</taxon>
        <taxon>Pleosporomycetidae</taxon>
        <taxon>Pleosporales</taxon>
        <taxon>Sporormiaceae</taxon>
        <taxon>Sporormia</taxon>
    </lineage>
</organism>
<name>A0A6A6V7V1_9PLEO</name>
<gene>
    <name evidence="1" type="ORF">M011DRAFT_376479</name>
</gene>
<sequence length="147" mass="16909">KPIVRNPFPAPVRDRSPIIGLTSDRLLRTCFRVGEAINVGRNAVKSGKNVIIELYARVLRSKRLENKQHFILGDLFHDKKPYLEAEYDATIWRSVALHEFDSRVFLDGTTRMCRCMLSTASNGKEWRPKILNIWAAKKDDIAWVEGI</sequence>
<feature type="non-terminal residue" evidence="1">
    <location>
        <position position="147"/>
    </location>
</feature>
<reference evidence="1" key="1">
    <citation type="journal article" date="2020" name="Stud. Mycol.">
        <title>101 Dothideomycetes genomes: a test case for predicting lifestyles and emergence of pathogens.</title>
        <authorList>
            <person name="Haridas S."/>
            <person name="Albert R."/>
            <person name="Binder M."/>
            <person name="Bloem J."/>
            <person name="Labutti K."/>
            <person name="Salamov A."/>
            <person name="Andreopoulos B."/>
            <person name="Baker S."/>
            <person name="Barry K."/>
            <person name="Bills G."/>
            <person name="Bluhm B."/>
            <person name="Cannon C."/>
            <person name="Castanera R."/>
            <person name="Culley D."/>
            <person name="Daum C."/>
            <person name="Ezra D."/>
            <person name="Gonzalez J."/>
            <person name="Henrissat B."/>
            <person name="Kuo A."/>
            <person name="Liang C."/>
            <person name="Lipzen A."/>
            <person name="Lutzoni F."/>
            <person name="Magnuson J."/>
            <person name="Mondo S."/>
            <person name="Nolan M."/>
            <person name="Ohm R."/>
            <person name="Pangilinan J."/>
            <person name="Park H.-J."/>
            <person name="Ramirez L."/>
            <person name="Alfaro M."/>
            <person name="Sun H."/>
            <person name="Tritt A."/>
            <person name="Yoshinaga Y."/>
            <person name="Zwiers L.-H."/>
            <person name="Turgeon B."/>
            <person name="Goodwin S."/>
            <person name="Spatafora J."/>
            <person name="Crous P."/>
            <person name="Grigoriev I."/>
        </authorList>
    </citation>
    <scope>NUCLEOTIDE SEQUENCE</scope>
    <source>
        <strain evidence="1">CBS 119925</strain>
    </source>
</reference>
<dbReference type="OrthoDB" id="5397183at2759"/>
<evidence type="ECO:0000313" key="1">
    <source>
        <dbReference type="EMBL" id="KAF2745247.1"/>
    </source>
</evidence>
<evidence type="ECO:0000313" key="2">
    <source>
        <dbReference type="Proteomes" id="UP000799440"/>
    </source>
</evidence>
<dbReference type="EMBL" id="MU006583">
    <property type="protein sequence ID" value="KAF2745247.1"/>
    <property type="molecule type" value="Genomic_DNA"/>
</dbReference>
<feature type="non-terminal residue" evidence="1">
    <location>
        <position position="1"/>
    </location>
</feature>
<dbReference type="AlphaFoldDB" id="A0A6A6V7V1"/>
<proteinExistence type="predicted"/>